<accession>A0A6U5L1W6</accession>
<feature type="compositionally biased region" description="Basic and acidic residues" evidence="1">
    <location>
        <begin position="204"/>
        <end position="214"/>
    </location>
</feature>
<reference evidence="3" key="1">
    <citation type="submission" date="2021-01" db="EMBL/GenBank/DDBJ databases">
        <authorList>
            <person name="Corre E."/>
            <person name="Pelletier E."/>
            <person name="Niang G."/>
            <person name="Scheremetjew M."/>
            <person name="Finn R."/>
            <person name="Kale V."/>
            <person name="Holt S."/>
            <person name="Cochrane G."/>
            <person name="Meng A."/>
            <person name="Brown T."/>
            <person name="Cohen L."/>
        </authorList>
    </citation>
    <scope>NUCLEOTIDE SEQUENCE</scope>
    <source>
        <strain evidence="3">308</strain>
    </source>
</reference>
<dbReference type="AlphaFoldDB" id="A0A6U5L1W6"/>
<feature type="signal peptide" evidence="2">
    <location>
        <begin position="1"/>
        <end position="23"/>
    </location>
</feature>
<dbReference type="SUPFAM" id="SSF55486">
    <property type="entry name" value="Metalloproteases ('zincins'), catalytic domain"/>
    <property type="match status" value="1"/>
</dbReference>
<proteinExistence type="predicted"/>
<organism evidence="3">
    <name type="scientific">Corethron hystrix</name>
    <dbReference type="NCBI Taxonomy" id="216773"/>
    <lineage>
        <taxon>Eukaryota</taxon>
        <taxon>Sar</taxon>
        <taxon>Stramenopiles</taxon>
        <taxon>Ochrophyta</taxon>
        <taxon>Bacillariophyta</taxon>
        <taxon>Coscinodiscophyceae</taxon>
        <taxon>Corethrophycidae</taxon>
        <taxon>Corethrales</taxon>
        <taxon>Corethraceae</taxon>
        <taxon>Corethron</taxon>
    </lineage>
</organism>
<evidence type="ECO:0000256" key="2">
    <source>
        <dbReference type="SAM" id="SignalP"/>
    </source>
</evidence>
<name>A0A6U5L1W6_9STRA</name>
<feature type="region of interest" description="Disordered" evidence="1">
    <location>
        <begin position="187"/>
        <end position="228"/>
    </location>
</feature>
<dbReference type="InterPro" id="IPR024079">
    <property type="entry name" value="MetalloPept_cat_dom_sf"/>
</dbReference>
<evidence type="ECO:0000256" key="1">
    <source>
        <dbReference type="SAM" id="MobiDB-lite"/>
    </source>
</evidence>
<evidence type="ECO:0000313" key="3">
    <source>
        <dbReference type="EMBL" id="CAD8898979.1"/>
    </source>
</evidence>
<protein>
    <recommendedName>
        <fullName evidence="5">Peptidase M12B domain-containing protein</fullName>
    </recommendedName>
</protein>
<dbReference type="EMBL" id="HBFR01035900">
    <property type="protein sequence ID" value="CAD8898979.1"/>
    <property type="molecule type" value="Transcribed_RNA"/>
</dbReference>
<dbReference type="EMBL" id="HBFR01035903">
    <property type="protein sequence ID" value="CAD8898982.1"/>
    <property type="molecule type" value="Transcribed_RNA"/>
</dbReference>
<dbReference type="GO" id="GO:0008237">
    <property type="term" value="F:metallopeptidase activity"/>
    <property type="evidence" value="ECO:0007669"/>
    <property type="project" value="InterPro"/>
</dbReference>
<keyword evidence="2" id="KW-0732">Signal</keyword>
<dbReference type="Pfam" id="PF13582">
    <property type="entry name" value="Reprolysin_3"/>
    <property type="match status" value="1"/>
</dbReference>
<gene>
    <name evidence="3" type="ORF">CHYS00102_LOCUS26195</name>
    <name evidence="4" type="ORF">CHYS00102_LOCUS26198</name>
</gene>
<evidence type="ECO:0008006" key="5">
    <source>
        <dbReference type="Google" id="ProtNLM"/>
    </source>
</evidence>
<sequence length="480" mass="54785">MFRLAIVKFGFAINLLAPKYVCSEDLTGYVRFDHDTTYHEMVKFKDEFRCDLLGHQYYHHNKTCIEPESAHRHLLVTNDNVHKVKLNIFNFGPDKPNMKPGDNRAKTIYVNVAADAPVVGYELDDEPVDENNKDGEWYGTEIVSGENIIPGSATFIKSTSGAVSGSISSFEHGLVFSLSTRGNQQFVEVTPHDSYPDEFESTDEDRTSKKKEWTRQSNSAKNKSRNNSRILNRKLNSFSFTEKLNSFSFTDASNGNTVITVMVVYTMKAMCADAGQPYPCPPSYRKTIESRIDLALTQTNEAMKYSRTKTMLRLVKKLMVDYDESSDWSNTLRKLTWKQLDQSIYTNRDRYRADVVHMVMAKGGYCGYGYIKTLKNDSFSISNYKCATGMYSFAHEVAHNLGCDHNIENAYSNSRFARGYQDPNAKFRTVMAYSCRNGNCPRALLFSHGRRKYKSLKAGSRNENNARQIRQYSKTVAAFY</sequence>
<feature type="compositionally biased region" description="Low complexity" evidence="1">
    <location>
        <begin position="217"/>
        <end position="228"/>
    </location>
</feature>
<evidence type="ECO:0000313" key="4">
    <source>
        <dbReference type="EMBL" id="CAD8898982.1"/>
    </source>
</evidence>
<dbReference type="Gene3D" id="3.40.390.10">
    <property type="entry name" value="Collagenase (Catalytic Domain)"/>
    <property type="match status" value="1"/>
</dbReference>
<feature type="chain" id="PRO_5036192223" description="Peptidase M12B domain-containing protein" evidence="2">
    <location>
        <begin position="24"/>
        <end position="480"/>
    </location>
</feature>